<dbReference type="EMBL" id="CP119905">
    <property type="protein sequence ID" value="WFD24299.1"/>
    <property type="molecule type" value="Genomic_DNA"/>
</dbReference>
<organism evidence="6 7">
    <name type="scientific">Malassezia equina</name>
    <dbReference type="NCBI Taxonomy" id="1381935"/>
    <lineage>
        <taxon>Eukaryota</taxon>
        <taxon>Fungi</taxon>
        <taxon>Dikarya</taxon>
        <taxon>Basidiomycota</taxon>
        <taxon>Ustilaginomycotina</taxon>
        <taxon>Malasseziomycetes</taxon>
        <taxon>Malasseziales</taxon>
        <taxon>Malasseziaceae</taxon>
        <taxon>Malassezia</taxon>
    </lineage>
</organism>
<dbReference type="PANTHER" id="PTHR12663:SF0">
    <property type="entry name" value="PRECOCIOUS DISSOCIATION OF SISTERS 5, ISOFORM A"/>
    <property type="match status" value="1"/>
</dbReference>
<reference evidence="6" key="1">
    <citation type="submission" date="2023-03" db="EMBL/GenBank/DDBJ databases">
        <title>Mating type loci evolution in Malassezia.</title>
        <authorList>
            <person name="Coelho M.A."/>
        </authorList>
    </citation>
    <scope>NUCLEOTIDE SEQUENCE</scope>
    <source>
        <strain evidence="6">CBS 12830</strain>
    </source>
</reference>
<keyword evidence="4" id="KW-0539">Nucleus</keyword>
<dbReference type="InterPro" id="IPR011989">
    <property type="entry name" value="ARM-like"/>
</dbReference>
<evidence type="ECO:0000256" key="1">
    <source>
        <dbReference type="ARBA" id="ARBA00004123"/>
    </source>
</evidence>
<dbReference type="GO" id="GO:0000785">
    <property type="term" value="C:chromatin"/>
    <property type="evidence" value="ECO:0007669"/>
    <property type="project" value="TreeGrafter"/>
</dbReference>
<dbReference type="PANTHER" id="PTHR12663">
    <property type="entry name" value="ANDROGEN INDUCED INHIBITOR OF PROLIFERATION AS3 / PDS5-RELATED"/>
    <property type="match status" value="1"/>
</dbReference>
<proteinExistence type="predicted"/>
<name>A0AAF0EFX3_9BASI</name>
<gene>
    <name evidence="6" type="primary">PDS5</name>
    <name evidence="6" type="ORF">MEQU1_002998</name>
</gene>
<dbReference type="Gene3D" id="1.25.10.10">
    <property type="entry name" value="Leucine-rich Repeat Variant"/>
    <property type="match status" value="1"/>
</dbReference>
<dbReference type="GO" id="GO:0007064">
    <property type="term" value="P:mitotic sister chromatid cohesion"/>
    <property type="evidence" value="ECO:0007669"/>
    <property type="project" value="InterPro"/>
</dbReference>
<dbReference type="GO" id="GO:0005634">
    <property type="term" value="C:nucleus"/>
    <property type="evidence" value="ECO:0007669"/>
    <property type="project" value="UniProtKB-SubCell"/>
</dbReference>
<dbReference type="GO" id="GO:0051301">
    <property type="term" value="P:cell division"/>
    <property type="evidence" value="ECO:0007669"/>
    <property type="project" value="UniProtKB-KW"/>
</dbReference>
<accession>A0AAF0EFX3</accession>
<evidence type="ECO:0000256" key="2">
    <source>
        <dbReference type="ARBA" id="ARBA00022618"/>
    </source>
</evidence>
<keyword evidence="5" id="KW-0131">Cell cycle</keyword>
<dbReference type="GO" id="GO:0006281">
    <property type="term" value="P:DNA repair"/>
    <property type="evidence" value="ECO:0007669"/>
    <property type="project" value="TreeGrafter"/>
</dbReference>
<protein>
    <submittedName>
        <fullName evidence="6">Sister chromatid cohesion protein pds5</fullName>
    </submittedName>
</protein>
<evidence type="ECO:0000256" key="5">
    <source>
        <dbReference type="ARBA" id="ARBA00023306"/>
    </source>
</evidence>
<keyword evidence="2" id="KW-0132">Cell division</keyword>
<dbReference type="InterPro" id="IPR016024">
    <property type="entry name" value="ARM-type_fold"/>
</dbReference>
<evidence type="ECO:0000256" key="3">
    <source>
        <dbReference type="ARBA" id="ARBA00022776"/>
    </source>
</evidence>
<dbReference type="CDD" id="cd19953">
    <property type="entry name" value="PDS5"/>
    <property type="match status" value="1"/>
</dbReference>
<comment type="subcellular location">
    <subcellularLocation>
        <location evidence="1">Nucleus</location>
    </subcellularLocation>
</comment>
<evidence type="ECO:0000256" key="4">
    <source>
        <dbReference type="ARBA" id="ARBA00023242"/>
    </source>
</evidence>
<dbReference type="SUPFAM" id="SSF48371">
    <property type="entry name" value="ARM repeat"/>
    <property type="match status" value="1"/>
</dbReference>
<keyword evidence="3" id="KW-0498">Mitosis</keyword>
<dbReference type="Proteomes" id="UP001214415">
    <property type="component" value="Chromosome 6"/>
</dbReference>
<evidence type="ECO:0000313" key="7">
    <source>
        <dbReference type="Proteomes" id="UP001214415"/>
    </source>
</evidence>
<dbReference type="InterPro" id="IPR039776">
    <property type="entry name" value="Pds5"/>
</dbReference>
<evidence type="ECO:0000313" key="6">
    <source>
        <dbReference type="EMBL" id="WFD24299.1"/>
    </source>
</evidence>
<sequence length="1442" mass="156622">MHGGTEAFVAAVQEAGSDPVRTSEILRTYVPEPPTAEADDLILGPKGTGRTAELLMSHASPLSALACISAELRRASDLGDVAPLALPIQEALSAPDLLAQIARTMSTKALVYETYMRTGQYTHAQRLYDETDLDATEDTGCLAHPGDVVDYVSVAGAMHASAGSYATAEELWDTALCVKLLLHAHVPPLGEMMPLTSASLRTFLAREYEGWMAYAHAYQHATSWRGILAASVPSRPAEDSEREAPLVRTLCETCEAQLPRHRIGTLSRLFSTLPLTQVASYVGCTEEQTRSLIQTMSEQGALHAHLETWDPASMAHAVPLPGSVAEQAAVSSEQAAAPRLEQAYHAHLLSQEVLSNILAAHAGIAHSSADLDESAAEGDLDAPALEPPTEVRAHLITLHKELAGLDQGSIDTSELDAYCRELIRPALLRHKDLGVQSIVACILADVLRLYAPNAPFSPSEIKTLFRFLLSQLVAPSAGLAHPEHALYKDAVYVLESLSTVKSVVLVCDLPSGNDIMTEYFEKLWALTKSDLAKNVELAMTYVFVQLLEESVTVPQAVIHVLVNALAASQPTSTSVLMATNVCRPVQDRLQKHVARYFATALHETDYDDDATEALEQLHAQIVRVAEAVPSLLTSVVPQLEAELGEDDDHVRHLATRVLGALFSMASSDSNDSFMHLYPSAWKTWLGRAVDKRVAIRSDWMASAVRILCAHESAAPVLTSALAARAVDPDEHVRTALADAIGSLDYESLKHKVPTRILQELAQRGKDRRASVHQRALMALGRAYDLAYTDADNATAAAKFGWIPGAVLSCVLAGAREVARSVMLTWETYIMPFVDLPSYIQRLLRVWAGLQEQERTIFLHMTNLRLTRPTAMDVWLECCRGEGLERLDACVRAVAATLGDAEAPGLLASLAASPDEAVLDAMQVCFDPATPLSESVARRQEARARMEDVLVSSSDTLYACLWTGSFPLLNQSCVLPLVDAEASELVMYIADEAPYLCAPHAAALSERVVAGNALALQLLASLACYDPDTVPTSPALVECLRSQSETHADAARALACLAPDAVQDVAETMRGRIVSGSASERAVATAGLAHVCAYAPTEMAPLMDSMVEDVLQHVLLAPWPSTASQLDDVEWVDERDPNAPPDLKARVAALRLLVHVCVAQHAAADTGTAPILKLLWIVLGSGEAQPDQQTPEAVRARLRSVAAEALLDLAKHETLASRILPRMGRFVYVLQDECFQVRSHLLKDLLSRLARDKLPVDFHALLFLVAFDPEAEQLNHVASYVRRVRLLPELLRQQRLEDVWVRFLYVLSHHPDLQPDQPDQLASFARYMDFYITCVATQANVSTLAHYAASLRSCIDVASLDPGSDANHALHVVAELAELVLQRKADKEGWTLSSVSTPVPCPSDILREGPTPTHRILHATVAERILAGDAKTRGREKKSRIGS</sequence>
<keyword evidence="7" id="KW-1185">Reference proteome</keyword>
<dbReference type="Pfam" id="PF20168">
    <property type="entry name" value="PDS5"/>
    <property type="match status" value="1"/>
</dbReference>